<reference evidence="1 2" key="9">
    <citation type="journal article" date="2005" name="J. Gen. Virol.">
        <title>Analysis of the Choristoneura fumiferana nucleopolyhedrovirus genome.</title>
        <authorList>
            <person name="de Jong J.G."/>
            <person name="Lauzon H.A."/>
            <person name="Dominy C."/>
            <person name="Poloumienko A."/>
            <person name="Carstens E.B."/>
            <person name="Arif B.M."/>
            <person name="Krell P.J."/>
        </authorList>
    </citation>
    <scope>NUCLEOTIDE SEQUENCE [LARGE SCALE GENOMIC DNA]</scope>
</reference>
<reference evidence="1 2" key="3">
    <citation type="journal article" date="1995" name="Virology">
        <title>Identification and analysis of a putative origin of DNA replication in the Choristoneura fumiferana multinucleocapsid nuclear polyhedrosis virus genome.</title>
        <authorList>
            <person name="Xie W.D."/>
            <person name="Arif B."/>
            <person name="Dobos P."/>
            <person name="Krell P.J."/>
        </authorList>
    </citation>
    <scope>NUCLEOTIDE SEQUENCE [LARGE SCALE GENOMIC DNA]</scope>
</reference>
<reference evidence="1 2" key="5">
    <citation type="journal article" date="1996" name="Virology">
        <title>Studies of Choristoneura fumiferana nuclear polyhedrosis virus gene expression in insect cells.</title>
        <authorList>
            <person name="Qiu W."/>
            <person name="Liu J.J."/>
            <person name="Carstens E.B."/>
        </authorList>
    </citation>
    <scope>NUCLEOTIDE SEQUENCE [LARGE SCALE GENOMIC DNA]</scope>
</reference>
<evidence type="ECO:0000313" key="1">
    <source>
        <dbReference type="EMBL" id="AAP29902.1"/>
    </source>
</evidence>
<evidence type="ECO:0000313" key="2">
    <source>
        <dbReference type="Proteomes" id="UP000204418"/>
    </source>
</evidence>
<accession>Q7TLN2</accession>
<sequence>MRLIYQNGASLYIPMLINTLAGVRDSVGARLILRYLVSYLSITDSINAATCSATRITRSAALRATPRRVFWDCMFLKHIIIFH</sequence>
<organism evidence="1 2">
    <name type="scientific">Choristoneura fumiferana nuclear polyhedrosis virus</name>
    <name type="common">CfMNPV</name>
    <dbReference type="NCBI Taxonomy" id="208973"/>
    <lineage>
        <taxon>Viruses</taxon>
        <taxon>Viruses incertae sedis</taxon>
        <taxon>Naldaviricetes</taxon>
        <taxon>Lefavirales</taxon>
        <taxon>Baculoviridae</taxon>
        <taxon>Alphabaculovirus</taxon>
        <taxon>Alphabaculovirus chofumiferanae</taxon>
    </lineage>
</organism>
<reference evidence="1 2" key="8">
    <citation type="journal article" date="2002" name="Virus Res.">
        <title>Identification and molecular characterization of the baculovirus CfMNPV early genes: ie-1, ie-2 and pe38.</title>
        <authorList>
            <person name="Carstens E.B."/>
            <person name="Liu J.J."/>
            <person name="Dominy C."/>
        </authorList>
    </citation>
    <scope>NUCLEOTIDE SEQUENCE [LARGE SCALE GENOMIC DNA]</scope>
</reference>
<reference evidence="1 2" key="1">
    <citation type="journal article" date="1992" name="Virus Res.">
        <title>Identification of bent DNA and ARS fragments in the genome of Choristoneura fumiferana nuclear polyhedrosis virus.</title>
        <authorList>
            <person name="Lee H.Y."/>
            <person name="Arif B."/>
            <person name="Dobos P."/>
            <person name="Krell P."/>
        </authorList>
    </citation>
    <scope>NUCLEOTIDE SEQUENCE [LARGE SCALE GENOMIC DNA]</scope>
</reference>
<dbReference type="KEGG" id="vg:1482740"/>
<reference evidence="1 2" key="2">
    <citation type="journal article" date="1995" name="J. Gen. Virol.">
        <title>Characterization, sequencing and phylogeny of the ecdysteroid UDP-glucosyltransferase gene from two distinct nuclear polyhedrosis viruses isolated from Choristoneura fumiferana.</title>
        <authorList>
            <person name="Barrett J.W."/>
            <person name="Krell P.J."/>
            <person name="Arif B.M."/>
        </authorList>
    </citation>
    <scope>NUCLEOTIDE SEQUENCE [LARGE SCALE GENOMIC DNA]</scope>
</reference>
<protein>
    <submittedName>
        <fullName evidence="1">Uncharacterized protein</fullName>
    </submittedName>
</protein>
<reference evidence="1 2" key="4">
    <citation type="journal article" date="1995" name="Virology">
        <title>Identification, localization, transcription, and sequence analysis of the Choristoneura fumiferana nuclear polyhedrosis virus DNA polymerase gene.</title>
        <authorList>
            <person name="Liu J.J."/>
            <person name="Carstens E.B."/>
        </authorList>
    </citation>
    <scope>NUCLEOTIDE SEQUENCE [LARGE SCALE GENOMIC DNA]</scope>
</reference>
<dbReference type="Proteomes" id="UP000204418">
    <property type="component" value="Segment"/>
</dbReference>
<dbReference type="RefSeq" id="NP_848431.1">
    <property type="nucleotide sequence ID" value="NC_004778.3"/>
</dbReference>
<reference evidence="1 2" key="7">
    <citation type="journal article" date="2000" name="Virology">
        <title>Identification and molecular characterization of the Choristoneura fumiferana multicapsid nucleopolyhedrovirus genomic region encoding the regulatory genes pkip, p47, lef-12, and gta.</title>
        <authorList>
            <person name="Lapointe R."/>
            <person name="Back D.W."/>
            <person name="Ding Q."/>
            <person name="Carstens E.B."/>
        </authorList>
    </citation>
    <scope>NUCLEOTIDE SEQUENCE [LARGE SCALE GENOMIC DNA]</scope>
</reference>
<dbReference type="EMBL" id="AF512031">
    <property type="protein sequence ID" value="AAP29902.1"/>
    <property type="molecule type" value="Genomic_DNA"/>
</dbReference>
<organismHost>
    <name type="scientific">Choristoneura fumiferana</name>
    <name type="common">Spruce budworm moth</name>
    <name type="synonym">Archips fumiferana</name>
    <dbReference type="NCBI Taxonomy" id="7141"/>
</organismHost>
<reference evidence="1 2" key="6">
    <citation type="journal article" date="1996" name="Virology">
        <title>Identification, molecular cloning, and transcription analysis of the Choristoneura fumiferana nuclear polyhedrosis virus spindle-like protein gene.</title>
        <authorList>
            <person name="Liu J.J."/>
            <person name="Carstens E.B."/>
        </authorList>
    </citation>
    <scope>NUCLEOTIDE SEQUENCE [LARGE SCALE GENOMIC DNA]</scope>
</reference>
<name>Q7TLN2_NPVCF</name>
<keyword evidence="2" id="KW-1185">Reference proteome</keyword>
<dbReference type="GeneID" id="1482740"/>
<proteinExistence type="predicted"/>